<dbReference type="Proteomes" id="UP000010445">
    <property type="component" value="Unassembled WGS sequence"/>
</dbReference>
<reference evidence="1 2" key="1">
    <citation type="submission" date="2012-05" db="EMBL/GenBank/DDBJ databases">
        <authorList>
            <person name="Weinstock G."/>
            <person name="Sodergren E."/>
            <person name="Lobos E.A."/>
            <person name="Fulton L."/>
            <person name="Fulton R."/>
            <person name="Courtney L."/>
            <person name="Fronick C."/>
            <person name="O'Laughlin M."/>
            <person name="Godfrey J."/>
            <person name="Wilson R.M."/>
            <person name="Miner T."/>
            <person name="Farmer C."/>
            <person name="Delehaunty K."/>
            <person name="Cordes M."/>
            <person name="Minx P."/>
            <person name="Tomlinson C."/>
            <person name="Chen J."/>
            <person name="Wollam A."/>
            <person name="Pepin K.H."/>
            <person name="Bhonagiri V."/>
            <person name="Zhang X."/>
            <person name="Suruliraj S."/>
            <person name="Warren W."/>
            <person name="Mitreva M."/>
            <person name="Mardis E.R."/>
            <person name="Wilson R.K."/>
        </authorList>
    </citation>
    <scope>NUCLEOTIDE SEQUENCE [LARGE SCALE GENOMIC DNA]</scope>
    <source>
        <strain evidence="1 2">F0235</strain>
    </source>
</reference>
<dbReference type="GO" id="GO:0016491">
    <property type="term" value="F:oxidoreductase activity"/>
    <property type="evidence" value="ECO:0007669"/>
    <property type="project" value="TreeGrafter"/>
</dbReference>
<dbReference type="SUPFAM" id="SSF51735">
    <property type="entry name" value="NAD(P)-binding Rossmann-fold domains"/>
    <property type="match status" value="1"/>
</dbReference>
<dbReference type="InterPro" id="IPR036291">
    <property type="entry name" value="NAD(P)-bd_dom_sf"/>
</dbReference>
<evidence type="ECO:0000313" key="2">
    <source>
        <dbReference type="Proteomes" id="UP000010445"/>
    </source>
</evidence>
<accession>L1MI73</accession>
<comment type="caution">
    <text evidence="1">The sequence shown here is derived from an EMBL/GenBank/DDBJ whole genome shotgun (WGS) entry which is preliminary data.</text>
</comment>
<sequence length="455" mass="49918">MLIDPHELEICLKVLDQATRMVADDPQSNNDHTVNALLKAGKKLRKARAIATGEAARAQRRADDAAIIAATVTGHPDRIDDGAAELPQAIASSVGILHRSQSCYVCKKRYTQVDSFYHLLCPSCARINHFHRHAGTNLHGRRALLTGGRAKIGMHIALKLLRDGANLTITTRFPRDAARRFSATSDSADWLDRLHIVGIDLRNPAHVAALADDIATEPLDIVINNAAQTIRHSPGAYSALVDAESTPLRGIERDVHMRILGDSSIPSAIEPATIGRELLANITVDAGGLLPERVSHNSWVAKVGEIDPIEVLEVNLCNVIAPFILINRLRPALEASPARRKYIVNVSAMEGIFHRDYKGPGHPHTNMAKAALNMLTRTSAEELFKDRILMTAVDTGWITDERPHVAKERFARKGFHTPLDLIDGAARVYHPIVDGENGIDLYGCFLKDYAPAAYW</sequence>
<dbReference type="GO" id="GO:0005737">
    <property type="term" value="C:cytoplasm"/>
    <property type="evidence" value="ECO:0007669"/>
    <property type="project" value="TreeGrafter"/>
</dbReference>
<name>L1MI73_9CORY</name>
<dbReference type="InterPro" id="IPR002347">
    <property type="entry name" value="SDR_fam"/>
</dbReference>
<dbReference type="PANTHER" id="PTHR43544:SF2">
    <property type="entry name" value="OXIDOREDUCTASE"/>
    <property type="match status" value="1"/>
</dbReference>
<dbReference type="Gene3D" id="3.40.50.720">
    <property type="entry name" value="NAD(P)-binding Rossmann-like Domain"/>
    <property type="match status" value="1"/>
</dbReference>
<dbReference type="PATRIC" id="fig|1035195.3.peg.1008"/>
<proteinExistence type="predicted"/>
<organism evidence="1 2">
    <name type="scientific">Corynebacterium durum F0235</name>
    <dbReference type="NCBI Taxonomy" id="1035195"/>
    <lineage>
        <taxon>Bacteria</taxon>
        <taxon>Bacillati</taxon>
        <taxon>Actinomycetota</taxon>
        <taxon>Actinomycetes</taxon>
        <taxon>Mycobacteriales</taxon>
        <taxon>Corynebacteriaceae</taxon>
        <taxon>Corynebacterium</taxon>
    </lineage>
</organism>
<dbReference type="PANTHER" id="PTHR43544">
    <property type="entry name" value="SHORT-CHAIN DEHYDROGENASE/REDUCTASE"/>
    <property type="match status" value="1"/>
</dbReference>
<dbReference type="PRINTS" id="PR00081">
    <property type="entry name" value="GDHRDH"/>
</dbReference>
<dbReference type="AlphaFoldDB" id="L1MI73"/>
<dbReference type="eggNOG" id="COG1028">
    <property type="taxonomic scope" value="Bacteria"/>
</dbReference>
<gene>
    <name evidence="1" type="ORF">HMPREF9997_01126</name>
</gene>
<dbReference type="HOGENOM" id="CLU_008901_0_1_11"/>
<evidence type="ECO:0000313" key="1">
    <source>
        <dbReference type="EMBL" id="EKX90631.1"/>
    </source>
</evidence>
<keyword evidence="2" id="KW-1185">Reference proteome</keyword>
<dbReference type="Pfam" id="PF00106">
    <property type="entry name" value="adh_short"/>
    <property type="match status" value="1"/>
</dbReference>
<dbReference type="STRING" id="1035195.HMPREF9997_01126"/>
<dbReference type="EMBL" id="AMEM01000017">
    <property type="protein sequence ID" value="EKX90631.1"/>
    <property type="molecule type" value="Genomic_DNA"/>
</dbReference>
<dbReference type="InterPro" id="IPR051468">
    <property type="entry name" value="Fungal_SecMetab_SDRs"/>
</dbReference>
<protein>
    <submittedName>
        <fullName evidence="1">Oxidoreductase, short chain dehydrogenase/reductase family protein</fullName>
    </submittedName>
</protein>